<name>A0A521FA00_9BACL</name>
<feature type="coiled-coil region" evidence="1">
    <location>
        <begin position="35"/>
        <end position="62"/>
    </location>
</feature>
<reference evidence="2 3" key="1">
    <citation type="submission" date="2017-05" db="EMBL/GenBank/DDBJ databases">
        <authorList>
            <person name="Varghese N."/>
            <person name="Submissions S."/>
        </authorList>
    </citation>
    <scope>NUCLEOTIDE SEQUENCE [LARGE SCALE GENOMIC DNA]</scope>
    <source>
        <strain evidence="2 3">DSM 45474</strain>
    </source>
</reference>
<gene>
    <name evidence="2" type="ORF">SAMN06264849_11527</name>
</gene>
<accession>A0A521FA00</accession>
<sequence length="66" mass="7644">MNEKQIDIVIEETKEEVANILNESKLPVSILGLIMREMAQQITAQERQIVDQLKQNNEHENEVKAK</sequence>
<proteinExistence type="predicted"/>
<evidence type="ECO:0000313" key="3">
    <source>
        <dbReference type="Proteomes" id="UP000315636"/>
    </source>
</evidence>
<evidence type="ECO:0000313" key="2">
    <source>
        <dbReference type="EMBL" id="SMO93052.1"/>
    </source>
</evidence>
<organism evidence="2 3">
    <name type="scientific">Melghirimyces algeriensis</name>
    <dbReference type="NCBI Taxonomy" id="910412"/>
    <lineage>
        <taxon>Bacteria</taxon>
        <taxon>Bacillati</taxon>
        <taxon>Bacillota</taxon>
        <taxon>Bacilli</taxon>
        <taxon>Bacillales</taxon>
        <taxon>Thermoactinomycetaceae</taxon>
        <taxon>Melghirimyces</taxon>
    </lineage>
</organism>
<dbReference type="AlphaFoldDB" id="A0A521FA00"/>
<dbReference type="EMBL" id="FXTI01000015">
    <property type="protein sequence ID" value="SMO93052.1"/>
    <property type="molecule type" value="Genomic_DNA"/>
</dbReference>
<evidence type="ECO:0000256" key="1">
    <source>
        <dbReference type="SAM" id="Coils"/>
    </source>
</evidence>
<keyword evidence="1" id="KW-0175">Coiled coil</keyword>
<dbReference type="Proteomes" id="UP000315636">
    <property type="component" value="Unassembled WGS sequence"/>
</dbReference>
<keyword evidence="3" id="KW-1185">Reference proteome</keyword>
<dbReference type="RefSeq" id="WP_142506702.1">
    <property type="nucleotide sequence ID" value="NZ_FXTI01000015.1"/>
</dbReference>
<protein>
    <submittedName>
        <fullName evidence="2">Uncharacterized protein</fullName>
    </submittedName>
</protein>